<sequence length="900" mass="100298">MDRGSDPRLRGERVENHVGKTPLSSPKRDSNIDLSVLGSIAQQKTSTLASYDEGLVRLITEDSGSTSGIGKFELDEFNPHLREGRVENYLGKTLSIHPTEIRASISPSSAVKLNTTSTLANYVTEAGKGIKKMVWRKITLISVEGGSVKNHGDTPKTHINPVRVVASETTNRGLRWSYAYLAGIHCRPKIPLKERRGSKPAFAWRESGKPFRKNHPPVHPTEIRALISPSSGVELNTTSALANYATEAGVKHPCDYMVMASTIAAFVHSNIRYIKLVVYIYGTPGGDNRKCIGAWQGGGVRMRIKFAIVHKKTEKETYSRTDRSQREGLKKTTNIGIDIQTEKETYSRANRGIDGRTDKTQIEGLTNRKTDISRGTLFLVQWSRIVFCKRGVEGAYLAISRSESEAMHMIIRLWGGDRVTPGVKPVSQSYNVVFSVPTFPWRAENNIVKATLITPYRDSNPYLLHTGSLVYCESYALDNAATENPGDIVTGMTIPSHPSPTHLIKYFYRTLRVFNEAWRCSAKTYQQSNELTAEESNDGKQNYGLPRQNKSDLPMGRGKKEVRFIFTRLLPDKMCLDSKEREKRDEVHRTEIRTSISPSSAVELNTTSALANYATEAERFYFIGERGLIPYLKLNASTFAPAGRGSPPHLGLSRHAHHPLHTFARSASTFAWTESSKPFRKNHPQCTRPGLNPNLPVFSSLVQHESNVLDQAATERGGRMVTIQATHLCAQLLSPALSRPATLGGLQDAYARLGTHIGRNANQRYNLFWSGFAFNGRRFGFGSQLGVDRPDCTLVVSMTTRNKHRRLRNNGGGRFALTRALLGDKGRHPSDAGHPRDKTHDCYPTLERGNSQLAMLLGRTRFCASEQLSLSWHPVGLAQLVAPSYSRPYIPIDRRCRLCD</sequence>
<feature type="region of interest" description="Disordered" evidence="1">
    <location>
        <begin position="1"/>
        <end position="30"/>
    </location>
</feature>
<dbReference type="AlphaFoldDB" id="A0A7R9FX20"/>
<evidence type="ECO:0000256" key="1">
    <source>
        <dbReference type="SAM" id="MobiDB-lite"/>
    </source>
</evidence>
<evidence type="ECO:0000313" key="2">
    <source>
        <dbReference type="EMBL" id="CAD7257652.1"/>
    </source>
</evidence>
<gene>
    <name evidence="2" type="ORF">TSIB3V08_LOCUS1909</name>
</gene>
<feature type="compositionally biased region" description="Basic and acidic residues" evidence="1">
    <location>
        <begin position="1"/>
        <end position="18"/>
    </location>
</feature>
<organism evidence="2">
    <name type="scientific">Timema shepardi</name>
    <name type="common">Walking stick</name>
    <dbReference type="NCBI Taxonomy" id="629360"/>
    <lineage>
        <taxon>Eukaryota</taxon>
        <taxon>Metazoa</taxon>
        <taxon>Ecdysozoa</taxon>
        <taxon>Arthropoda</taxon>
        <taxon>Hexapoda</taxon>
        <taxon>Insecta</taxon>
        <taxon>Pterygota</taxon>
        <taxon>Neoptera</taxon>
        <taxon>Polyneoptera</taxon>
        <taxon>Phasmatodea</taxon>
        <taxon>Timematodea</taxon>
        <taxon>Timematoidea</taxon>
        <taxon>Timematidae</taxon>
        <taxon>Timema</taxon>
    </lineage>
</organism>
<reference evidence="2" key="1">
    <citation type="submission" date="2020-11" db="EMBL/GenBank/DDBJ databases">
        <authorList>
            <person name="Tran Van P."/>
        </authorList>
    </citation>
    <scope>NUCLEOTIDE SEQUENCE</scope>
</reference>
<accession>A0A7R9FX20</accession>
<name>A0A7R9FX20_TIMSH</name>
<feature type="region of interest" description="Disordered" evidence="1">
    <location>
        <begin position="529"/>
        <end position="553"/>
    </location>
</feature>
<protein>
    <submittedName>
        <fullName evidence="2">Uncharacterized protein</fullName>
    </submittedName>
</protein>
<dbReference type="EMBL" id="OC000554">
    <property type="protein sequence ID" value="CAD7257652.1"/>
    <property type="molecule type" value="Genomic_DNA"/>
</dbReference>
<proteinExistence type="predicted"/>